<dbReference type="PANTHER" id="PTHR21240:SF31">
    <property type="entry name" value="AMIDOHYDROLASE FAMILY PROTEIN (AFU_ORTHOLOGUE AFUA_7G05840)"/>
    <property type="match status" value="1"/>
</dbReference>
<evidence type="ECO:0000256" key="2">
    <source>
        <dbReference type="RuleBase" id="RU366045"/>
    </source>
</evidence>
<keyword evidence="4" id="KW-1185">Reference proteome</keyword>
<dbReference type="InterPro" id="IPR032465">
    <property type="entry name" value="ACMSD"/>
</dbReference>
<gene>
    <name evidence="3" type="ORF">OIDMADRAFT_45118</name>
</gene>
<dbReference type="PANTHER" id="PTHR21240">
    <property type="entry name" value="2-AMINO-3-CARBOXYLMUCONATE-6-SEMIALDEHYDE DECARBOXYLASE"/>
    <property type="match status" value="1"/>
</dbReference>
<dbReference type="AlphaFoldDB" id="A0A0C3GI57"/>
<dbReference type="OrthoDB" id="432010at2759"/>
<proteinExistence type="inferred from homology"/>
<dbReference type="Gene3D" id="3.20.20.140">
    <property type="entry name" value="Metal-dependent hydrolases"/>
    <property type="match status" value="1"/>
</dbReference>
<dbReference type="HOGENOM" id="CLU_039329_5_2_1"/>
<keyword evidence="1 2" id="KW-0456">Lyase</keyword>
<dbReference type="SUPFAM" id="SSF51556">
    <property type="entry name" value="Metallo-dependent hydrolases"/>
    <property type="match status" value="1"/>
</dbReference>
<reference evidence="3 4" key="1">
    <citation type="submission" date="2014-04" db="EMBL/GenBank/DDBJ databases">
        <authorList>
            <consortium name="DOE Joint Genome Institute"/>
            <person name="Kuo A."/>
            <person name="Martino E."/>
            <person name="Perotto S."/>
            <person name="Kohler A."/>
            <person name="Nagy L.G."/>
            <person name="Floudas D."/>
            <person name="Copeland A."/>
            <person name="Barry K.W."/>
            <person name="Cichocki N."/>
            <person name="Veneault-Fourrey C."/>
            <person name="LaButti K."/>
            <person name="Lindquist E.A."/>
            <person name="Lipzen A."/>
            <person name="Lundell T."/>
            <person name="Morin E."/>
            <person name="Murat C."/>
            <person name="Sun H."/>
            <person name="Tunlid A."/>
            <person name="Henrissat B."/>
            <person name="Grigoriev I.V."/>
            <person name="Hibbett D.S."/>
            <person name="Martin F."/>
            <person name="Nordberg H.P."/>
            <person name="Cantor M.N."/>
            <person name="Hua S.X."/>
        </authorList>
    </citation>
    <scope>NUCLEOTIDE SEQUENCE [LARGE SCALE GENOMIC DNA]</scope>
    <source>
        <strain evidence="3 4">Zn</strain>
    </source>
</reference>
<sequence length="256" mass="29464">MKGKVALEEAFALPRFAEKTRWWASMFAVDLDKHAAEMNDIEKIRVEYMDKYGVGYSLLSYTAPGIQDIRNPKKHNCITLHKFKGALVNDTRRSGPDGDDMVFYDSPAWGMFRSTVQELDVSFYLHPRNPTGTQYDNFAQGVSLHILGMVINAYSFDLWRINHWFEDVEKPHGLDCKKAIRDYFTQNIWITTSGNFSTLTLKCCIEEIGADRILFSIDNPFESFDDACPWFDGLDLDHMTKRKIAKELGSFKDEDA</sequence>
<name>A0A0C3GI57_OIDMZ</name>
<dbReference type="GO" id="GO:0019748">
    <property type="term" value="P:secondary metabolic process"/>
    <property type="evidence" value="ECO:0007669"/>
    <property type="project" value="TreeGrafter"/>
</dbReference>
<evidence type="ECO:0008006" key="5">
    <source>
        <dbReference type="Google" id="ProtNLM"/>
    </source>
</evidence>
<dbReference type="GO" id="GO:0005829">
    <property type="term" value="C:cytosol"/>
    <property type="evidence" value="ECO:0007669"/>
    <property type="project" value="TreeGrafter"/>
</dbReference>
<dbReference type="STRING" id="913774.A0A0C3GI57"/>
<comment type="similarity">
    <text evidence="2">Belongs to the metallo-dependent hydrolases superfamily.</text>
</comment>
<dbReference type="Proteomes" id="UP000054321">
    <property type="component" value="Unassembled WGS sequence"/>
</dbReference>
<dbReference type="InParanoid" id="A0A0C3GI57"/>
<protein>
    <recommendedName>
        <fullName evidence="5">Amidohydrolase-related domain-containing protein</fullName>
    </recommendedName>
</protein>
<dbReference type="EMBL" id="KN832886">
    <property type="protein sequence ID" value="KIM95825.1"/>
    <property type="molecule type" value="Genomic_DNA"/>
</dbReference>
<dbReference type="InterPro" id="IPR032466">
    <property type="entry name" value="Metal_Hydrolase"/>
</dbReference>
<reference evidence="4" key="2">
    <citation type="submission" date="2015-01" db="EMBL/GenBank/DDBJ databases">
        <title>Evolutionary Origins and Diversification of the Mycorrhizal Mutualists.</title>
        <authorList>
            <consortium name="DOE Joint Genome Institute"/>
            <consortium name="Mycorrhizal Genomics Consortium"/>
            <person name="Kohler A."/>
            <person name="Kuo A."/>
            <person name="Nagy L.G."/>
            <person name="Floudas D."/>
            <person name="Copeland A."/>
            <person name="Barry K.W."/>
            <person name="Cichocki N."/>
            <person name="Veneault-Fourrey C."/>
            <person name="LaButti K."/>
            <person name="Lindquist E.A."/>
            <person name="Lipzen A."/>
            <person name="Lundell T."/>
            <person name="Morin E."/>
            <person name="Murat C."/>
            <person name="Riley R."/>
            <person name="Ohm R."/>
            <person name="Sun H."/>
            <person name="Tunlid A."/>
            <person name="Henrissat B."/>
            <person name="Grigoriev I.V."/>
            <person name="Hibbett D.S."/>
            <person name="Martin F."/>
        </authorList>
    </citation>
    <scope>NUCLEOTIDE SEQUENCE [LARGE SCALE GENOMIC DNA]</scope>
    <source>
        <strain evidence="4">Zn</strain>
    </source>
</reference>
<evidence type="ECO:0000256" key="1">
    <source>
        <dbReference type="ARBA" id="ARBA00023239"/>
    </source>
</evidence>
<organism evidence="3 4">
    <name type="scientific">Oidiodendron maius (strain Zn)</name>
    <dbReference type="NCBI Taxonomy" id="913774"/>
    <lineage>
        <taxon>Eukaryota</taxon>
        <taxon>Fungi</taxon>
        <taxon>Dikarya</taxon>
        <taxon>Ascomycota</taxon>
        <taxon>Pezizomycotina</taxon>
        <taxon>Leotiomycetes</taxon>
        <taxon>Leotiomycetes incertae sedis</taxon>
        <taxon>Myxotrichaceae</taxon>
        <taxon>Oidiodendron</taxon>
    </lineage>
</organism>
<keyword evidence="2" id="KW-0210">Decarboxylase</keyword>
<evidence type="ECO:0000313" key="3">
    <source>
        <dbReference type="EMBL" id="KIM95825.1"/>
    </source>
</evidence>
<evidence type="ECO:0000313" key="4">
    <source>
        <dbReference type="Proteomes" id="UP000054321"/>
    </source>
</evidence>
<accession>A0A0C3GI57</accession>
<dbReference type="GO" id="GO:0016831">
    <property type="term" value="F:carboxy-lyase activity"/>
    <property type="evidence" value="ECO:0007669"/>
    <property type="project" value="UniProtKB-KW"/>
</dbReference>